<dbReference type="RefSeq" id="WP_131166885.1">
    <property type="nucleotide sequence ID" value="NZ_SDMQ01000001.1"/>
</dbReference>
<dbReference type="Gene3D" id="1.20.1250.20">
    <property type="entry name" value="MFS general substrate transporter like domains"/>
    <property type="match status" value="1"/>
</dbReference>
<dbReference type="GO" id="GO:0008643">
    <property type="term" value="P:carbohydrate transport"/>
    <property type="evidence" value="ECO:0007669"/>
    <property type="project" value="InterPro"/>
</dbReference>
<accession>A0A4Q9KIV2</accession>
<evidence type="ECO:0000313" key="2">
    <source>
        <dbReference type="EMBL" id="TBT88757.1"/>
    </source>
</evidence>
<dbReference type="GO" id="GO:0005886">
    <property type="term" value="C:plasma membrane"/>
    <property type="evidence" value="ECO:0007669"/>
    <property type="project" value="TreeGrafter"/>
</dbReference>
<dbReference type="AlphaFoldDB" id="A0A4Q9KIV2"/>
<name>A0A4Q9KIV2_9ACTN</name>
<dbReference type="GO" id="GO:0015293">
    <property type="term" value="F:symporter activity"/>
    <property type="evidence" value="ECO:0007669"/>
    <property type="project" value="InterPro"/>
</dbReference>
<evidence type="ECO:0000256" key="1">
    <source>
        <dbReference type="SAM" id="Phobius"/>
    </source>
</evidence>
<evidence type="ECO:0008006" key="4">
    <source>
        <dbReference type="Google" id="ProtNLM"/>
    </source>
</evidence>
<dbReference type="PANTHER" id="PTHR11328:SF24">
    <property type="entry name" value="MAJOR FACILITATOR SUPERFAMILY (MFS) PROFILE DOMAIN-CONTAINING PROTEIN"/>
    <property type="match status" value="1"/>
</dbReference>
<feature type="transmembrane region" description="Helical" evidence="1">
    <location>
        <begin position="64"/>
        <end position="92"/>
    </location>
</feature>
<feature type="transmembrane region" description="Helical" evidence="1">
    <location>
        <begin position="217"/>
        <end position="237"/>
    </location>
</feature>
<sequence length="264" mass="28970">MFALIMLGVALFTRERVPAPARAEPFTLAGFLAPLRLSPYRRLLGMYLCQALAFDVITTTVMYYTLYVVTGVSSQVLLGIFIAVNVVVFPVVNVLVGRVDKHRIYRTLLPIAVAMVFVVALFPRGANPVLLYAATGVMAVGFVGAQLMSWVMFPDVLDAAELATGQRNAGGFTGLMTFIRGMAAALTIQLVAMVLQFTGYRAPVGAEVVAQPDDVQWGIRLTLLGAVAVLLSLGWWISRRYPLTLARCRQMQDELLELRRRTRG</sequence>
<keyword evidence="1" id="KW-0812">Transmembrane</keyword>
<proteinExistence type="predicted"/>
<dbReference type="Pfam" id="PF13347">
    <property type="entry name" value="MFS_2"/>
    <property type="match status" value="1"/>
</dbReference>
<gene>
    <name evidence="2" type="ORF">ET989_02145</name>
</gene>
<dbReference type="EMBL" id="SDMQ01000001">
    <property type="protein sequence ID" value="TBT88757.1"/>
    <property type="molecule type" value="Genomic_DNA"/>
</dbReference>
<dbReference type="PANTHER" id="PTHR11328">
    <property type="entry name" value="MAJOR FACILITATOR SUPERFAMILY DOMAIN-CONTAINING PROTEIN"/>
    <property type="match status" value="1"/>
</dbReference>
<feature type="transmembrane region" description="Helical" evidence="1">
    <location>
        <begin position="129"/>
        <end position="153"/>
    </location>
</feature>
<feature type="transmembrane region" description="Helical" evidence="1">
    <location>
        <begin position="174"/>
        <end position="197"/>
    </location>
</feature>
<reference evidence="2 3" key="1">
    <citation type="submission" date="2019-01" db="EMBL/GenBank/DDBJ databases">
        <title>Lactibacter flavus gen. nov., sp. nov., a novel bacterium of the family Propionibacteriaceae isolated from raw milk and dairy products.</title>
        <authorList>
            <person name="Huptas C."/>
            <person name="Wenning M."/>
            <person name="Breitenwieser F."/>
            <person name="Doll E."/>
            <person name="Von Neubeck M."/>
            <person name="Busse H.-J."/>
            <person name="Scherer S."/>
        </authorList>
    </citation>
    <scope>NUCLEOTIDE SEQUENCE [LARGE SCALE GENOMIC DNA]</scope>
    <source>
        <strain evidence="2 3">KCTC 33808</strain>
    </source>
</reference>
<organism evidence="2 3">
    <name type="scientific">Propioniciclava sinopodophylli</name>
    <dbReference type="NCBI Taxonomy" id="1837344"/>
    <lineage>
        <taxon>Bacteria</taxon>
        <taxon>Bacillati</taxon>
        <taxon>Actinomycetota</taxon>
        <taxon>Actinomycetes</taxon>
        <taxon>Propionibacteriales</taxon>
        <taxon>Propionibacteriaceae</taxon>
        <taxon>Propioniciclava</taxon>
    </lineage>
</organism>
<keyword evidence="1" id="KW-0472">Membrane</keyword>
<dbReference type="SUPFAM" id="SSF103473">
    <property type="entry name" value="MFS general substrate transporter"/>
    <property type="match status" value="1"/>
</dbReference>
<keyword evidence="3" id="KW-1185">Reference proteome</keyword>
<dbReference type="OrthoDB" id="3717977at2"/>
<feature type="transmembrane region" description="Helical" evidence="1">
    <location>
        <begin position="104"/>
        <end position="123"/>
    </location>
</feature>
<protein>
    <recommendedName>
        <fullName evidence="4">MFS transporter</fullName>
    </recommendedName>
</protein>
<keyword evidence="1" id="KW-1133">Transmembrane helix</keyword>
<dbReference type="InterPro" id="IPR036259">
    <property type="entry name" value="MFS_trans_sf"/>
</dbReference>
<dbReference type="Proteomes" id="UP000292373">
    <property type="component" value="Unassembled WGS sequence"/>
</dbReference>
<comment type="caution">
    <text evidence="2">The sequence shown here is derived from an EMBL/GenBank/DDBJ whole genome shotgun (WGS) entry which is preliminary data.</text>
</comment>
<evidence type="ECO:0000313" key="3">
    <source>
        <dbReference type="Proteomes" id="UP000292373"/>
    </source>
</evidence>
<dbReference type="InterPro" id="IPR039672">
    <property type="entry name" value="MFS_2"/>
</dbReference>